<name>A0A5E6YA52_PSEFL</name>
<reference evidence="1 2" key="1">
    <citation type="submission" date="2019-09" db="EMBL/GenBank/DDBJ databases">
        <authorList>
            <person name="Chandra G."/>
            <person name="Truman W A."/>
        </authorList>
    </citation>
    <scope>NUCLEOTIDE SEQUENCE [LARGE SCALE GENOMIC DNA]</scope>
    <source>
        <strain evidence="1">PS685</strain>
    </source>
</reference>
<evidence type="ECO:0000313" key="2">
    <source>
        <dbReference type="Proteomes" id="UP000326437"/>
    </source>
</evidence>
<dbReference type="OrthoDB" id="9155378at2"/>
<accession>A0A5E6YA52</accession>
<dbReference type="Proteomes" id="UP000326437">
    <property type="component" value="Unassembled WGS sequence"/>
</dbReference>
<dbReference type="RefSeq" id="WP_150627996.1">
    <property type="nucleotide sequence ID" value="NZ_CABVHO010000001.1"/>
</dbReference>
<evidence type="ECO:0000313" key="1">
    <source>
        <dbReference type="EMBL" id="VVN49847.1"/>
    </source>
</evidence>
<dbReference type="AlphaFoldDB" id="A0A5E6YA52"/>
<dbReference type="EMBL" id="CABVHO010000001">
    <property type="protein sequence ID" value="VVN49847.1"/>
    <property type="molecule type" value="Genomic_DNA"/>
</dbReference>
<gene>
    <name evidence="1" type="ORF">PS685_00104</name>
</gene>
<sequence length="195" mass="21880">MPQQKQIIMFDSPEAASLETVTGWMTADGRFFGQDEHLARFCGATHRRCENNPDHPVHEICGYCAQCYSEKRAKVFAAMPTKDWAGEPLVNFDGALYFFDTDSLRDYLIDSAVDLADLRLCICEPNMPQELDPNDIFCDDLPEDGEIHDDQLLAAFDLLNEVISKAEPLSWSQGKSAVVLPQAFIDEIEAMRGTP</sequence>
<organism evidence="1 2">
    <name type="scientific">Pseudomonas fluorescens</name>
    <dbReference type="NCBI Taxonomy" id="294"/>
    <lineage>
        <taxon>Bacteria</taxon>
        <taxon>Pseudomonadati</taxon>
        <taxon>Pseudomonadota</taxon>
        <taxon>Gammaproteobacteria</taxon>
        <taxon>Pseudomonadales</taxon>
        <taxon>Pseudomonadaceae</taxon>
        <taxon>Pseudomonas</taxon>
    </lineage>
</organism>
<proteinExistence type="predicted"/>
<protein>
    <submittedName>
        <fullName evidence="1">Uncharacterized protein</fullName>
    </submittedName>
</protein>